<dbReference type="EMBL" id="DS566109">
    <property type="status" value="NOT_ANNOTATED_CDS"/>
    <property type="molecule type" value="Genomic_DNA"/>
</dbReference>
<dbReference type="eggNOG" id="ENOG502S2F5">
    <property type="taxonomic scope" value="Eukaryota"/>
</dbReference>
<proteinExistence type="predicted"/>
<evidence type="ECO:0000256" key="1">
    <source>
        <dbReference type="SAM" id="MobiDB-lite"/>
    </source>
</evidence>
<dbReference type="Proteomes" id="UP000005238">
    <property type="component" value="Unassembled WGS sequence"/>
</dbReference>
<organism evidence="2 3">
    <name type="scientific">Phytophthora ramorum</name>
    <name type="common">Sudden oak death agent</name>
    <dbReference type="NCBI Taxonomy" id="164328"/>
    <lineage>
        <taxon>Eukaryota</taxon>
        <taxon>Sar</taxon>
        <taxon>Stramenopiles</taxon>
        <taxon>Oomycota</taxon>
        <taxon>Peronosporomycetes</taxon>
        <taxon>Peronosporales</taxon>
        <taxon>Peronosporaceae</taxon>
        <taxon>Phytophthora</taxon>
    </lineage>
</organism>
<protein>
    <submittedName>
        <fullName evidence="2">Uncharacterized protein</fullName>
    </submittedName>
</protein>
<feature type="compositionally biased region" description="Acidic residues" evidence="1">
    <location>
        <begin position="107"/>
        <end position="117"/>
    </location>
</feature>
<dbReference type="VEuPathDB" id="FungiDB:KRP22_4028"/>
<dbReference type="AlphaFoldDB" id="H3H250"/>
<evidence type="ECO:0000313" key="3">
    <source>
        <dbReference type="Proteomes" id="UP000005238"/>
    </source>
</evidence>
<reference evidence="2" key="2">
    <citation type="submission" date="2015-06" db="UniProtKB">
        <authorList>
            <consortium name="EnsemblProtists"/>
        </authorList>
    </citation>
    <scope>IDENTIFICATION</scope>
    <source>
        <strain evidence="2">Pr102</strain>
    </source>
</reference>
<feature type="region of interest" description="Disordered" evidence="1">
    <location>
        <begin position="93"/>
        <end position="125"/>
    </location>
</feature>
<feature type="compositionally biased region" description="Basic residues" evidence="1">
    <location>
        <begin position="93"/>
        <end position="103"/>
    </location>
</feature>
<dbReference type="EnsemblProtists" id="Phyra84413">
    <property type="protein sequence ID" value="Phyra84413"/>
    <property type="gene ID" value="Phyra84413"/>
</dbReference>
<dbReference type="OMA" id="ELLCCCR"/>
<dbReference type="InParanoid" id="H3H250"/>
<name>H3H250_PHYRM</name>
<evidence type="ECO:0000313" key="2">
    <source>
        <dbReference type="EnsemblProtists" id="Phyra84413"/>
    </source>
</evidence>
<keyword evidence="3" id="KW-1185">Reference proteome</keyword>
<dbReference type="HOGENOM" id="CLU_1997093_0_0_1"/>
<reference evidence="3" key="1">
    <citation type="journal article" date="2006" name="Science">
        <title>Phytophthora genome sequences uncover evolutionary origins and mechanisms of pathogenesis.</title>
        <authorList>
            <person name="Tyler B.M."/>
            <person name="Tripathy S."/>
            <person name="Zhang X."/>
            <person name="Dehal P."/>
            <person name="Jiang R.H."/>
            <person name="Aerts A."/>
            <person name="Arredondo F.D."/>
            <person name="Baxter L."/>
            <person name="Bensasson D."/>
            <person name="Beynon J.L."/>
            <person name="Chapman J."/>
            <person name="Damasceno C.M."/>
            <person name="Dorrance A.E."/>
            <person name="Dou D."/>
            <person name="Dickerman A.W."/>
            <person name="Dubchak I.L."/>
            <person name="Garbelotto M."/>
            <person name="Gijzen M."/>
            <person name="Gordon S.G."/>
            <person name="Govers F."/>
            <person name="Grunwald N.J."/>
            <person name="Huang W."/>
            <person name="Ivors K.L."/>
            <person name="Jones R.W."/>
            <person name="Kamoun S."/>
            <person name="Krampis K."/>
            <person name="Lamour K.H."/>
            <person name="Lee M.K."/>
            <person name="McDonald W.H."/>
            <person name="Medina M."/>
            <person name="Meijer H.J."/>
            <person name="Nordberg E.K."/>
            <person name="Maclean D.J."/>
            <person name="Ospina-Giraldo M.D."/>
            <person name="Morris P.F."/>
            <person name="Phuntumart V."/>
            <person name="Putnam N.H."/>
            <person name="Rash S."/>
            <person name="Rose J.K."/>
            <person name="Sakihama Y."/>
            <person name="Salamov A.A."/>
            <person name="Savidor A."/>
            <person name="Scheuring C.F."/>
            <person name="Smith B.M."/>
            <person name="Sobral B.W."/>
            <person name="Terry A."/>
            <person name="Torto-Alalibo T.A."/>
            <person name="Win J."/>
            <person name="Xu Z."/>
            <person name="Zhang H."/>
            <person name="Grigoriev I.V."/>
            <person name="Rokhsar D.S."/>
            <person name="Boore J.L."/>
        </authorList>
    </citation>
    <scope>NUCLEOTIDE SEQUENCE [LARGE SCALE GENOMIC DNA]</scope>
    <source>
        <strain evidence="3">Pr102</strain>
    </source>
</reference>
<dbReference type="STRING" id="164328.H3H250"/>
<accession>H3H250</accession>
<dbReference type="VEuPathDB" id="FungiDB:KRP23_13023"/>
<sequence length="125" mass="14602">MPVMVDDIRDMLHAPQLKARALVAEMNEELERQDKGLEGLRAQQDDKESWTYRCLCRCEFLVPCLSRLLGGGPTYKKETQTTWSELLCCCRRKEKKRRHKKKKSREEEETESDESSDEETHGLLG</sequence>